<sequence>MIADNYSPHKHPQVRAWAAGNDVELVFLPTYGSWLNWIESEFAALRYYALNGTDHRSHDEQNAAIGAYVRWRNARAWRPGRRARHVLGRGRDRRRCGR</sequence>
<proteinExistence type="predicted"/>
<organism evidence="2 3">
    <name type="scientific">Microtetraspora fusca</name>
    <dbReference type="NCBI Taxonomy" id="1997"/>
    <lineage>
        <taxon>Bacteria</taxon>
        <taxon>Bacillati</taxon>
        <taxon>Actinomycetota</taxon>
        <taxon>Actinomycetes</taxon>
        <taxon>Streptosporangiales</taxon>
        <taxon>Streptosporangiaceae</taxon>
        <taxon>Microtetraspora</taxon>
    </lineage>
</organism>
<dbReference type="RefSeq" id="WP_387347286.1">
    <property type="nucleotide sequence ID" value="NZ_JBIAXI010000035.1"/>
</dbReference>
<feature type="domain" description="Tc1-like transposase DDE" evidence="1">
    <location>
        <begin position="1"/>
        <end position="59"/>
    </location>
</feature>
<dbReference type="Gene3D" id="3.30.420.10">
    <property type="entry name" value="Ribonuclease H-like superfamily/Ribonuclease H"/>
    <property type="match status" value="1"/>
</dbReference>
<dbReference type="Pfam" id="PF13358">
    <property type="entry name" value="DDE_3"/>
    <property type="match status" value="1"/>
</dbReference>
<name>A0ABW6VHI7_MICFU</name>
<comment type="caution">
    <text evidence="2">The sequence shown here is derived from an EMBL/GenBank/DDBJ whole genome shotgun (WGS) entry which is preliminary data.</text>
</comment>
<gene>
    <name evidence="2" type="ORF">ACFY05_38290</name>
</gene>
<evidence type="ECO:0000259" key="1">
    <source>
        <dbReference type="Pfam" id="PF13358"/>
    </source>
</evidence>
<evidence type="ECO:0000313" key="2">
    <source>
        <dbReference type="EMBL" id="MFF4778690.1"/>
    </source>
</evidence>
<protein>
    <submittedName>
        <fullName evidence="2">Transposase</fullName>
    </submittedName>
</protein>
<accession>A0ABW6VHI7</accession>
<evidence type="ECO:0000313" key="3">
    <source>
        <dbReference type="Proteomes" id="UP001602119"/>
    </source>
</evidence>
<dbReference type="EMBL" id="JBIAXI010000035">
    <property type="protein sequence ID" value="MFF4778690.1"/>
    <property type="molecule type" value="Genomic_DNA"/>
</dbReference>
<dbReference type="InterPro" id="IPR038717">
    <property type="entry name" value="Tc1-like_DDE_dom"/>
</dbReference>
<dbReference type="InterPro" id="IPR036397">
    <property type="entry name" value="RNaseH_sf"/>
</dbReference>
<dbReference type="Proteomes" id="UP001602119">
    <property type="component" value="Unassembled WGS sequence"/>
</dbReference>
<keyword evidence="3" id="KW-1185">Reference proteome</keyword>
<reference evidence="2 3" key="1">
    <citation type="submission" date="2024-10" db="EMBL/GenBank/DDBJ databases">
        <title>The Natural Products Discovery Center: Release of the First 8490 Sequenced Strains for Exploring Actinobacteria Biosynthetic Diversity.</title>
        <authorList>
            <person name="Kalkreuter E."/>
            <person name="Kautsar S.A."/>
            <person name="Yang D."/>
            <person name="Bader C.D."/>
            <person name="Teijaro C.N."/>
            <person name="Fluegel L."/>
            <person name="Davis C.M."/>
            <person name="Simpson J.R."/>
            <person name="Lauterbach L."/>
            <person name="Steele A.D."/>
            <person name="Gui C."/>
            <person name="Meng S."/>
            <person name="Li G."/>
            <person name="Viehrig K."/>
            <person name="Ye F."/>
            <person name="Su P."/>
            <person name="Kiefer A.F."/>
            <person name="Nichols A."/>
            <person name="Cepeda A.J."/>
            <person name="Yan W."/>
            <person name="Fan B."/>
            <person name="Jiang Y."/>
            <person name="Adhikari A."/>
            <person name="Zheng C.-J."/>
            <person name="Schuster L."/>
            <person name="Cowan T.M."/>
            <person name="Smanski M.J."/>
            <person name="Chevrette M.G."/>
            <person name="De Carvalho L.P.S."/>
            <person name="Shen B."/>
        </authorList>
    </citation>
    <scope>NUCLEOTIDE SEQUENCE [LARGE SCALE GENOMIC DNA]</scope>
    <source>
        <strain evidence="2 3">NPDC001281</strain>
    </source>
</reference>